<dbReference type="HOGENOM" id="CLU_020322_0_0_1"/>
<dbReference type="PANTHER" id="PTHR13011:SF0">
    <property type="entry name" value="GENERAL TRANSCRIPTION FACTOR IIF SUBUNIT 1"/>
    <property type="match status" value="1"/>
</dbReference>
<keyword evidence="5 7" id="KW-0804">Transcription</keyword>
<dbReference type="GeneID" id="11532151"/>
<dbReference type="GO" id="GO:0032968">
    <property type="term" value="P:positive regulation of transcription elongation by RNA polymerase II"/>
    <property type="evidence" value="ECO:0007669"/>
    <property type="project" value="InterPro"/>
</dbReference>
<feature type="compositionally biased region" description="Acidic residues" evidence="8">
    <location>
        <begin position="471"/>
        <end position="488"/>
    </location>
</feature>
<dbReference type="Pfam" id="PF05793">
    <property type="entry name" value="TFIIF_alpha"/>
    <property type="match status" value="1"/>
</dbReference>
<dbReference type="RefSeq" id="XP_003688277.1">
    <property type="nucleotide sequence ID" value="XM_003688229.1"/>
</dbReference>
<dbReference type="GO" id="GO:0016251">
    <property type="term" value="F:RNA polymerase II general transcription initiation factor activity"/>
    <property type="evidence" value="ECO:0007669"/>
    <property type="project" value="TreeGrafter"/>
</dbReference>
<keyword evidence="3 7" id="KW-0805">Transcription regulation</keyword>
<feature type="compositionally biased region" description="Basic residues" evidence="8">
    <location>
        <begin position="610"/>
        <end position="620"/>
    </location>
</feature>
<evidence type="ECO:0000256" key="1">
    <source>
        <dbReference type="ARBA" id="ARBA00004123"/>
    </source>
</evidence>
<dbReference type="InterPro" id="IPR011039">
    <property type="entry name" value="TFIIF_interaction"/>
</dbReference>
<keyword evidence="10" id="KW-1185">Reference proteome</keyword>
<evidence type="ECO:0000256" key="4">
    <source>
        <dbReference type="ARBA" id="ARBA00023125"/>
    </source>
</evidence>
<feature type="compositionally biased region" description="Basic and acidic residues" evidence="8">
    <location>
        <begin position="226"/>
        <end position="241"/>
    </location>
</feature>
<comment type="function">
    <text evidence="7">TFIIF is a general transcription initiation factor that binds to RNA polymerase II and helps to recruit it to the initiation complex in collaboration with TFIIB. It promotes transcription elongation.</text>
</comment>
<dbReference type="GO" id="GO:0051123">
    <property type="term" value="P:RNA polymerase II preinitiation complex assembly"/>
    <property type="evidence" value="ECO:0007669"/>
    <property type="project" value="EnsemblFungi"/>
</dbReference>
<accession>G8C115</accession>
<feature type="compositionally biased region" description="Basic and acidic residues" evidence="8">
    <location>
        <begin position="453"/>
        <end position="470"/>
    </location>
</feature>
<dbReference type="InterPro" id="IPR008851">
    <property type="entry name" value="TFIIF-alpha"/>
</dbReference>
<keyword evidence="6 7" id="KW-0539">Nucleus</keyword>
<dbReference type="SUPFAM" id="SSF50916">
    <property type="entry name" value="Rap30/74 interaction domains"/>
    <property type="match status" value="1"/>
</dbReference>
<dbReference type="PANTHER" id="PTHR13011">
    <property type="entry name" value="TFIIF-ALPHA"/>
    <property type="match status" value="1"/>
</dbReference>
<dbReference type="EMBL" id="HE612869">
    <property type="protein sequence ID" value="CCE65843.1"/>
    <property type="molecule type" value="Genomic_DNA"/>
</dbReference>
<evidence type="ECO:0000256" key="7">
    <source>
        <dbReference type="RuleBase" id="RU366044"/>
    </source>
</evidence>
<evidence type="ECO:0000256" key="5">
    <source>
        <dbReference type="ARBA" id="ARBA00023163"/>
    </source>
</evidence>
<dbReference type="GO" id="GO:0072542">
    <property type="term" value="F:protein phosphatase activator activity"/>
    <property type="evidence" value="ECO:0007669"/>
    <property type="project" value="EnsemblFungi"/>
</dbReference>
<keyword evidence="4 7" id="KW-0238">DNA-binding</keyword>
<dbReference type="GO" id="GO:0005674">
    <property type="term" value="C:transcription factor TFIIF complex"/>
    <property type="evidence" value="ECO:0007669"/>
    <property type="project" value="EnsemblFungi"/>
</dbReference>
<feature type="compositionally biased region" description="Basic and acidic residues" evidence="8">
    <location>
        <begin position="573"/>
        <end position="609"/>
    </location>
</feature>
<dbReference type="GO" id="GO:0003677">
    <property type="term" value="F:DNA binding"/>
    <property type="evidence" value="ECO:0007669"/>
    <property type="project" value="UniProtKB-KW"/>
</dbReference>
<evidence type="ECO:0000256" key="8">
    <source>
        <dbReference type="SAM" id="MobiDB-lite"/>
    </source>
</evidence>
<dbReference type="GO" id="GO:0001096">
    <property type="term" value="F:TFIIF-class transcription factor complex binding"/>
    <property type="evidence" value="ECO:0007669"/>
    <property type="project" value="TreeGrafter"/>
</dbReference>
<gene>
    <name evidence="9" type="primary">TPHA0N00620</name>
    <name evidence="9" type="ordered locus">TPHA_0N00620</name>
</gene>
<feature type="region of interest" description="Disordered" evidence="8">
    <location>
        <begin position="672"/>
        <end position="696"/>
    </location>
</feature>
<evidence type="ECO:0000313" key="9">
    <source>
        <dbReference type="EMBL" id="CCE65843.1"/>
    </source>
</evidence>
<dbReference type="OMA" id="FEEFYPW"/>
<dbReference type="AlphaFoldDB" id="G8C115"/>
<feature type="region of interest" description="Disordered" evidence="8">
    <location>
        <begin position="1"/>
        <end position="31"/>
    </location>
</feature>
<feature type="region of interest" description="Disordered" evidence="8">
    <location>
        <begin position="453"/>
        <end position="628"/>
    </location>
</feature>
<evidence type="ECO:0000256" key="6">
    <source>
        <dbReference type="ARBA" id="ARBA00023242"/>
    </source>
</evidence>
<proteinExistence type="inferred from homology"/>
<dbReference type="STRING" id="1071381.G8C115"/>
<evidence type="ECO:0000313" key="10">
    <source>
        <dbReference type="Proteomes" id="UP000005666"/>
    </source>
</evidence>
<feature type="compositionally biased region" description="Basic and acidic residues" evidence="8">
    <location>
        <begin position="495"/>
        <end position="508"/>
    </location>
</feature>
<dbReference type="GO" id="GO:0001174">
    <property type="term" value="P:transcriptional start site selection at RNA polymerase II promoter"/>
    <property type="evidence" value="ECO:0007669"/>
    <property type="project" value="EnsemblFungi"/>
</dbReference>
<evidence type="ECO:0000256" key="2">
    <source>
        <dbReference type="ARBA" id="ARBA00005249"/>
    </source>
</evidence>
<evidence type="ECO:0000256" key="3">
    <source>
        <dbReference type="ARBA" id="ARBA00023015"/>
    </source>
</evidence>
<reference evidence="9 10" key="1">
    <citation type="journal article" date="2011" name="Proc. Natl. Acad. Sci. U.S.A.">
        <title>Evolutionary erosion of yeast sex chromosomes by mating-type switching accidents.</title>
        <authorList>
            <person name="Gordon J.L."/>
            <person name="Armisen D."/>
            <person name="Proux-Wera E."/>
            <person name="Oheigeartaigh S.S."/>
            <person name="Byrne K.P."/>
            <person name="Wolfe K.H."/>
        </authorList>
    </citation>
    <scope>NUCLEOTIDE SEQUENCE [LARGE SCALE GENOMIC DNA]</scope>
    <source>
        <strain evidence="10">ATCC 24235 / CBS 4417 / NBRC 1672 / NRRL Y-8282 / UCD 70-5</strain>
    </source>
</reference>
<sequence length="767" mass="86983">MSSSRGTPTGRNGGTGSTGSTNASPFIKHDRNRRNFLRAKLSNKDVSNGSIVKKEDPDLQEKRDHDLLKGVENRTNKINIKVKGEDNEVYNEFPLRAISKENLENMRTHLLKFQSKKVIKPLNDFHLPIRLHRKDTRNLQFQLTRAEIVQRQKEIMEYKKTQQAGGNTNANQNFNAKSYSTKNKHGSGVQDSVANKSNNTKTYDASTPVADSTIKTEPQTTTNLADDVKPLIENSDVKQEPTTELNNLQNDAQGKVQDSTPTSVDINGSTTKMITKLEEAGIAEDPTKVGMVRYDGEERVQEKDQFEEGTVDPLADIAPDGGGRAKRGNLRRKTRQIKVLDENAKKLRFEEFYPWVMEDFDGYNTWVGSYEAGNSDSYVLLSVEDDGSFTMIPADKVYKFTARNKYATLTIEEAEKRMDKKSGEVPRWLMKHLDNIGTTTTRYDRTKRRLKAVADQRRSIEGSESEHDDNSEVELDYDEEFADDEEAPIIDGNEQENKESEKRIKKEMLQANAMGLRDTEEVPDELNKEDDLFTEKKMDEEGERMKKALQKTELAALYSDDDGEINPYLSESDIEKQDKENEKDKEKENEKGSNEGSPVKKENSEESKISKRASPKKSRKTNKESNEPQIIIKSIKDCVIVLKANKKVLENFAPGEWNPEVSKRKREEMELNRDAVDSNGNLENDESELPAAKKIKTEDSSDVPIITEQDIMDAIGDGKVNVKDFGKSIRKKYPGSANKKLMFAIVKKLCRKVDNEHMELKNKPAGN</sequence>
<dbReference type="eggNOG" id="KOG2393">
    <property type="taxonomic scope" value="Eukaryota"/>
</dbReference>
<organism evidence="9 10">
    <name type="scientific">Tetrapisispora phaffii (strain ATCC 24235 / CBS 4417 / NBRC 1672 / NRRL Y-8282 / UCD 70-5)</name>
    <name type="common">Yeast</name>
    <name type="synonym">Fabospora phaffii</name>
    <dbReference type="NCBI Taxonomy" id="1071381"/>
    <lineage>
        <taxon>Eukaryota</taxon>
        <taxon>Fungi</taxon>
        <taxon>Dikarya</taxon>
        <taxon>Ascomycota</taxon>
        <taxon>Saccharomycotina</taxon>
        <taxon>Saccharomycetes</taxon>
        <taxon>Saccharomycetales</taxon>
        <taxon>Saccharomycetaceae</taxon>
        <taxon>Tetrapisispora</taxon>
    </lineage>
</organism>
<feature type="compositionally biased region" description="Polar residues" evidence="8">
    <location>
        <begin position="242"/>
        <end position="267"/>
    </location>
</feature>
<name>G8C115_TETPH</name>
<feature type="compositionally biased region" description="Low complexity" evidence="8">
    <location>
        <begin position="161"/>
        <end position="176"/>
    </location>
</feature>
<feature type="compositionally biased region" description="Low complexity" evidence="8">
    <location>
        <begin position="1"/>
        <end position="10"/>
    </location>
</feature>
<dbReference type="OrthoDB" id="76676at2759"/>
<feature type="region of interest" description="Disordered" evidence="8">
    <location>
        <begin position="159"/>
        <end position="267"/>
    </location>
</feature>
<feature type="compositionally biased region" description="Basic and acidic residues" evidence="8">
    <location>
        <begin position="517"/>
        <end position="546"/>
    </location>
</feature>
<dbReference type="KEGG" id="tpf:TPHA_0N00620"/>
<dbReference type="GO" id="GO:0006368">
    <property type="term" value="P:transcription elongation by RNA polymerase II"/>
    <property type="evidence" value="ECO:0007669"/>
    <property type="project" value="EnsemblFungi"/>
</dbReference>
<protein>
    <recommendedName>
        <fullName evidence="7">Transcription initiation factor IIF subunit alpha</fullName>
    </recommendedName>
</protein>
<comment type="subcellular location">
    <subcellularLocation>
        <location evidence="1 7">Nucleus</location>
    </subcellularLocation>
</comment>
<feature type="compositionally biased region" description="Polar residues" evidence="8">
    <location>
        <begin position="189"/>
        <end position="224"/>
    </location>
</feature>
<dbReference type="Proteomes" id="UP000005666">
    <property type="component" value="Chromosome 14"/>
</dbReference>
<comment type="similarity">
    <text evidence="2 7">Belongs to the TFIIF alpha subunit family.</text>
</comment>